<feature type="domain" description="Isochorismatase-like" evidence="2">
    <location>
        <begin position="8"/>
        <end position="151"/>
    </location>
</feature>
<dbReference type="CDD" id="cd01014">
    <property type="entry name" value="nicotinamidase_related"/>
    <property type="match status" value="1"/>
</dbReference>
<evidence type="ECO:0000313" key="4">
    <source>
        <dbReference type="EMBL" id="EQD43654.1"/>
    </source>
</evidence>
<evidence type="ECO:0000256" key="1">
    <source>
        <dbReference type="ARBA" id="ARBA00022801"/>
    </source>
</evidence>
<dbReference type="InterPro" id="IPR050272">
    <property type="entry name" value="Isochorismatase-like_hydrls"/>
</dbReference>
<evidence type="ECO:0000313" key="3">
    <source>
        <dbReference type="EMBL" id="EQD39296.1"/>
    </source>
</evidence>
<proteinExistence type="predicted"/>
<dbReference type="PANTHER" id="PTHR43540:SF6">
    <property type="entry name" value="ISOCHORISMATASE-LIKE DOMAIN-CONTAINING PROTEIN"/>
    <property type="match status" value="1"/>
</dbReference>
<reference evidence="5" key="1">
    <citation type="submission" date="2013-08" db="EMBL/GenBank/DDBJ databases">
        <authorList>
            <person name="Mendez C."/>
            <person name="Richter M."/>
            <person name="Ferrer M."/>
            <person name="Sanchez J."/>
        </authorList>
    </citation>
    <scope>NUCLEOTIDE SEQUENCE</scope>
</reference>
<dbReference type="InterPro" id="IPR036380">
    <property type="entry name" value="Isochorismatase-like_sf"/>
</dbReference>
<accession>T1C119</accession>
<dbReference type="SUPFAM" id="SSF52499">
    <property type="entry name" value="Isochorismatase-like hydrolases"/>
    <property type="match status" value="1"/>
</dbReference>
<keyword evidence="1 5" id="KW-0378">Hydrolase</keyword>
<comment type="caution">
    <text evidence="5">The sequence shown here is derived from an EMBL/GenBank/DDBJ whole genome shotgun (WGS) entry which is preliminary data.</text>
</comment>
<organism evidence="5">
    <name type="scientific">mine drainage metagenome</name>
    <dbReference type="NCBI Taxonomy" id="410659"/>
    <lineage>
        <taxon>unclassified sequences</taxon>
        <taxon>metagenomes</taxon>
        <taxon>ecological metagenomes</taxon>
    </lineage>
</organism>
<dbReference type="Gene3D" id="3.40.50.850">
    <property type="entry name" value="Isochorismatase-like"/>
    <property type="match status" value="1"/>
</dbReference>
<gene>
    <name evidence="5" type="ORF">B1A_10411</name>
    <name evidence="3" type="ORF">B1B_15428</name>
    <name evidence="4" type="ORF">B2A_09786</name>
</gene>
<evidence type="ECO:0000259" key="2">
    <source>
        <dbReference type="Pfam" id="PF00857"/>
    </source>
</evidence>
<dbReference type="EMBL" id="AUZY01010267">
    <property type="protein sequence ID" value="EQD39296.1"/>
    <property type="molecule type" value="Genomic_DNA"/>
</dbReference>
<protein>
    <submittedName>
        <fullName evidence="5">Isochorismatase hydrolase</fullName>
    </submittedName>
</protein>
<dbReference type="InterPro" id="IPR000868">
    <property type="entry name" value="Isochorismatase-like_dom"/>
</dbReference>
<evidence type="ECO:0000313" key="5">
    <source>
        <dbReference type="EMBL" id="EQD59840.1"/>
    </source>
</evidence>
<dbReference type="PANTHER" id="PTHR43540">
    <property type="entry name" value="PEROXYUREIDOACRYLATE/UREIDOACRYLATE AMIDOHYDROLASE-RELATED"/>
    <property type="match status" value="1"/>
</dbReference>
<dbReference type="AlphaFoldDB" id="T1C119"/>
<dbReference type="EMBL" id="AUZX01007411">
    <property type="protein sequence ID" value="EQD59840.1"/>
    <property type="molecule type" value="Genomic_DNA"/>
</dbReference>
<dbReference type="GO" id="GO:0016787">
    <property type="term" value="F:hydrolase activity"/>
    <property type="evidence" value="ECO:0007669"/>
    <property type="project" value="UniProtKB-KW"/>
</dbReference>
<sequence>MSQTPRRALVIVDVQNEYESGGLRIAYPPVQDSLRNIGRAMDAALAAGIPVIVVQQMAPGDAPLFAEGSRGWRLHDIVASRPREHYVPKKLPSAFAGTDLRDWLAQHDIDTLTVVGYMTHNCDDTTIKHAFDAGLQVEFLMDASGSVPYANRAGFASAEEIHRVFAVVEQSRYAAVLTTDAWLACLASGTLPERDTIHASHQRALTLLSNRKAVGS</sequence>
<name>T1C119_9ZZZZ</name>
<dbReference type="EMBL" id="AUZZ01007070">
    <property type="protein sequence ID" value="EQD43654.1"/>
    <property type="molecule type" value="Genomic_DNA"/>
</dbReference>
<dbReference type="Pfam" id="PF00857">
    <property type="entry name" value="Isochorismatase"/>
    <property type="match status" value="1"/>
</dbReference>
<reference evidence="5" key="2">
    <citation type="journal article" date="2014" name="ISME J.">
        <title>Microbial stratification in low pH oxic and suboxic macroscopic growths along an acid mine drainage.</title>
        <authorList>
            <person name="Mendez-Garcia C."/>
            <person name="Mesa V."/>
            <person name="Sprenger R.R."/>
            <person name="Richter M."/>
            <person name="Diez M.S."/>
            <person name="Solano J."/>
            <person name="Bargiela R."/>
            <person name="Golyshina O.V."/>
            <person name="Manteca A."/>
            <person name="Ramos J.L."/>
            <person name="Gallego J.R."/>
            <person name="Llorente I."/>
            <person name="Martins Dos Santos V.A."/>
            <person name="Jensen O.N."/>
            <person name="Pelaez A.I."/>
            <person name="Sanchez J."/>
            <person name="Ferrer M."/>
        </authorList>
    </citation>
    <scope>NUCLEOTIDE SEQUENCE</scope>
</reference>